<dbReference type="Proteomes" id="UP000005697">
    <property type="component" value="Unassembled WGS sequence"/>
</dbReference>
<dbReference type="AlphaFoldDB" id="F0F5U9"/>
<dbReference type="EMBL" id="AEWX01000014">
    <property type="protein sequence ID" value="EGC20486.1"/>
    <property type="molecule type" value="Genomic_DNA"/>
</dbReference>
<keyword evidence="2" id="KW-1185">Reference proteome</keyword>
<organism evidence="1 2">
    <name type="scientific">Prevotella multiformis DSM 16608</name>
    <dbReference type="NCBI Taxonomy" id="888743"/>
    <lineage>
        <taxon>Bacteria</taxon>
        <taxon>Pseudomonadati</taxon>
        <taxon>Bacteroidota</taxon>
        <taxon>Bacteroidia</taxon>
        <taxon>Bacteroidales</taxon>
        <taxon>Prevotellaceae</taxon>
        <taxon>Prevotella</taxon>
    </lineage>
</organism>
<evidence type="ECO:0000313" key="1">
    <source>
        <dbReference type="EMBL" id="EGC20486.1"/>
    </source>
</evidence>
<sequence length="39" mass="4488">MRAACCKNRRLSLHKPDGGIRRSQGDAMYAIREYPVNRP</sequence>
<protein>
    <submittedName>
        <fullName evidence="1">Uncharacterized protein</fullName>
    </submittedName>
</protein>
<comment type="caution">
    <text evidence="1">The sequence shown here is derived from an EMBL/GenBank/DDBJ whole genome shotgun (WGS) entry which is preliminary data.</text>
</comment>
<proteinExistence type="predicted"/>
<gene>
    <name evidence="1" type="ORF">HMPREF9141_0965</name>
</gene>
<reference evidence="1 2" key="1">
    <citation type="submission" date="2011-01" db="EMBL/GenBank/DDBJ databases">
        <authorList>
            <person name="Muzny D."/>
            <person name="Qin X."/>
            <person name="Deng J."/>
            <person name="Jiang H."/>
            <person name="Liu Y."/>
            <person name="Qu J."/>
            <person name="Song X.-Z."/>
            <person name="Zhang L."/>
            <person name="Thornton R."/>
            <person name="Coyle M."/>
            <person name="Francisco L."/>
            <person name="Jackson L."/>
            <person name="Javaid M."/>
            <person name="Korchina V."/>
            <person name="Kovar C."/>
            <person name="Mata R."/>
            <person name="Mathew T."/>
            <person name="Ngo R."/>
            <person name="Nguyen L."/>
            <person name="Nguyen N."/>
            <person name="Okwuonu G."/>
            <person name="Ongeri F."/>
            <person name="Pham C."/>
            <person name="Simmons D."/>
            <person name="Wilczek-Boney K."/>
            <person name="Hale W."/>
            <person name="Jakkamsetti A."/>
            <person name="Pham P."/>
            <person name="Ruth R."/>
            <person name="San Lucas F."/>
            <person name="Warren J."/>
            <person name="Zhang J."/>
            <person name="Zhao Z."/>
            <person name="Zhou C."/>
            <person name="Zhu D."/>
            <person name="Lee S."/>
            <person name="Bess C."/>
            <person name="Blankenburg K."/>
            <person name="Forbes L."/>
            <person name="Fu Q."/>
            <person name="Gubbala S."/>
            <person name="Hirani K."/>
            <person name="Jayaseelan J.C."/>
            <person name="Lara F."/>
            <person name="Munidasa M."/>
            <person name="Palculict T."/>
            <person name="Patil S."/>
            <person name="Pu L.-L."/>
            <person name="Saada N."/>
            <person name="Tang L."/>
            <person name="Weissenberger G."/>
            <person name="Zhu Y."/>
            <person name="Hemphill L."/>
            <person name="Shang Y."/>
            <person name="Youmans B."/>
            <person name="Ayvaz T."/>
            <person name="Ross M."/>
            <person name="Santibanez J."/>
            <person name="Aqrawi P."/>
            <person name="Gross S."/>
            <person name="Joshi V."/>
            <person name="Fowler G."/>
            <person name="Nazareth L."/>
            <person name="Reid J."/>
            <person name="Worley K."/>
            <person name="Petrosino J."/>
            <person name="Highlander S."/>
            <person name="Gibbs R."/>
        </authorList>
    </citation>
    <scope>NUCLEOTIDE SEQUENCE [LARGE SCALE GENOMIC DNA]</scope>
    <source>
        <strain evidence="1 2">DSM 16608</strain>
    </source>
</reference>
<evidence type="ECO:0000313" key="2">
    <source>
        <dbReference type="Proteomes" id="UP000005697"/>
    </source>
</evidence>
<accession>F0F5U9</accession>
<dbReference type="STRING" id="888743.HMPREF9141_0965"/>
<name>F0F5U9_9BACT</name>
<dbReference type="HOGENOM" id="CLU_3314712_0_0_10"/>